<dbReference type="EMBL" id="JBGBZN010000002">
    <property type="protein sequence ID" value="MEY9471986.1"/>
    <property type="molecule type" value="Genomic_DNA"/>
</dbReference>
<dbReference type="Pfam" id="PF01738">
    <property type="entry name" value="DLH"/>
    <property type="match status" value="1"/>
</dbReference>
<dbReference type="SUPFAM" id="SSF53474">
    <property type="entry name" value="alpha/beta-Hydrolases"/>
    <property type="match status" value="1"/>
</dbReference>
<accession>A0ABV4GJU8</accession>
<dbReference type="GO" id="GO:0016787">
    <property type="term" value="F:hydrolase activity"/>
    <property type="evidence" value="ECO:0007669"/>
    <property type="project" value="UniProtKB-KW"/>
</dbReference>
<comment type="caution">
    <text evidence="2">The sequence shown here is derived from an EMBL/GenBank/DDBJ whole genome shotgun (WGS) entry which is preliminary data.</text>
</comment>
<name>A0ABV4GJU8_9BRAD</name>
<evidence type="ECO:0000259" key="1">
    <source>
        <dbReference type="Pfam" id="PF01738"/>
    </source>
</evidence>
<evidence type="ECO:0000313" key="2">
    <source>
        <dbReference type="EMBL" id="MEY9471986.1"/>
    </source>
</evidence>
<dbReference type="Gene3D" id="3.40.50.1820">
    <property type="entry name" value="alpha/beta hydrolase"/>
    <property type="match status" value="1"/>
</dbReference>
<dbReference type="InterPro" id="IPR002925">
    <property type="entry name" value="Dienelactn_hydro"/>
</dbReference>
<feature type="domain" description="Dienelactone hydrolase" evidence="1">
    <location>
        <begin position="4"/>
        <end position="192"/>
    </location>
</feature>
<dbReference type="RefSeq" id="WP_036040410.1">
    <property type="nucleotide sequence ID" value="NZ_JBGBYD010000002.1"/>
</dbReference>
<keyword evidence="2" id="KW-0378">Hydrolase</keyword>
<dbReference type="Proteomes" id="UP001565474">
    <property type="component" value="Unassembled WGS sequence"/>
</dbReference>
<keyword evidence="3" id="KW-1185">Reference proteome</keyword>
<reference evidence="2 3" key="1">
    <citation type="submission" date="2024-07" db="EMBL/GenBank/DDBJ databases">
        <title>Genomic Encyclopedia of Type Strains, Phase V (KMG-V): Genome sequencing to study the core and pangenomes of soil and plant-associated prokaryotes.</title>
        <authorList>
            <person name="Whitman W."/>
        </authorList>
    </citation>
    <scope>NUCLEOTIDE SEQUENCE [LARGE SCALE GENOMIC DNA]</scope>
    <source>
        <strain evidence="2 3">USDA 222</strain>
    </source>
</reference>
<organism evidence="2 3">
    <name type="scientific">Bradyrhizobium yuanmingense</name>
    <dbReference type="NCBI Taxonomy" id="108015"/>
    <lineage>
        <taxon>Bacteria</taxon>
        <taxon>Pseudomonadati</taxon>
        <taxon>Pseudomonadota</taxon>
        <taxon>Alphaproteobacteria</taxon>
        <taxon>Hyphomicrobiales</taxon>
        <taxon>Nitrobacteraceae</taxon>
        <taxon>Bradyrhizobium</taxon>
    </lineage>
</organism>
<dbReference type="InterPro" id="IPR029058">
    <property type="entry name" value="AB_hydrolase_fold"/>
</dbReference>
<sequence length="193" mass="21180">MAEVLLFHHARGLTPGVRAFADDLRAGGHTVHTPDLFDGRIFQSIEEGVAYINEIGFDQMRERGVRVADELPSDLVYAGFSFGVLPAQKLAQTRPGARGAQLFCSCLPISGQWAFGPWPDGVAVQIHGMNNDPIFVGEGDIDAAREIVEKVEGAELFLYRGDQHIFADRSLPSYEPDAAVLLTARLLEFLDRV</sequence>
<proteinExistence type="predicted"/>
<evidence type="ECO:0000313" key="3">
    <source>
        <dbReference type="Proteomes" id="UP001565474"/>
    </source>
</evidence>
<gene>
    <name evidence="2" type="ORF">ABH992_004385</name>
</gene>
<protein>
    <submittedName>
        <fullName evidence="2">Dienelactone hydrolase</fullName>
    </submittedName>
</protein>